<proteinExistence type="inferred from homology"/>
<organism evidence="7 8">
    <name type="scientific">Cohnella thailandensis</name>
    <dbReference type="NCBI Taxonomy" id="557557"/>
    <lineage>
        <taxon>Bacteria</taxon>
        <taxon>Bacillati</taxon>
        <taxon>Bacillota</taxon>
        <taxon>Bacilli</taxon>
        <taxon>Bacillales</taxon>
        <taxon>Paenibacillaceae</taxon>
        <taxon>Cohnella</taxon>
    </lineage>
</organism>
<evidence type="ECO:0000256" key="6">
    <source>
        <dbReference type="SAM" id="MobiDB-lite"/>
    </source>
</evidence>
<feature type="region of interest" description="Disordered" evidence="6">
    <location>
        <begin position="26"/>
        <end position="51"/>
    </location>
</feature>
<comment type="caution">
    <text evidence="7">The sequence shown here is derived from an EMBL/GenBank/DDBJ whole genome shotgun (WGS) entry which is preliminary data.</text>
</comment>
<dbReference type="GO" id="GO:1901982">
    <property type="term" value="F:maltose binding"/>
    <property type="evidence" value="ECO:0007669"/>
    <property type="project" value="TreeGrafter"/>
</dbReference>
<gene>
    <name evidence="7" type="ORF">H7B67_20695</name>
</gene>
<evidence type="ECO:0000256" key="4">
    <source>
        <dbReference type="ARBA" id="ARBA00022729"/>
    </source>
</evidence>
<protein>
    <recommendedName>
        <fullName evidence="5">Maltodextrin-binding protein</fullName>
    </recommendedName>
</protein>
<keyword evidence="3 5" id="KW-0762">Sugar transport</keyword>
<evidence type="ECO:0000256" key="2">
    <source>
        <dbReference type="ARBA" id="ARBA00022448"/>
    </source>
</evidence>
<dbReference type="Gene3D" id="3.40.190.10">
    <property type="entry name" value="Periplasmic binding protein-like II"/>
    <property type="match status" value="2"/>
</dbReference>
<dbReference type="PRINTS" id="PR00181">
    <property type="entry name" value="MALTOSEBP"/>
</dbReference>
<dbReference type="InterPro" id="IPR006059">
    <property type="entry name" value="SBP"/>
</dbReference>
<dbReference type="EMBL" id="JACJVQ010000018">
    <property type="protein sequence ID" value="MBB6636548.1"/>
    <property type="molecule type" value="Genomic_DNA"/>
</dbReference>
<name>A0A841T2F5_9BACL</name>
<feature type="compositionally biased region" description="Low complexity" evidence="6">
    <location>
        <begin position="28"/>
        <end position="42"/>
    </location>
</feature>
<evidence type="ECO:0000313" key="8">
    <source>
        <dbReference type="Proteomes" id="UP000535838"/>
    </source>
</evidence>
<dbReference type="PANTHER" id="PTHR30061">
    <property type="entry name" value="MALTOSE-BINDING PERIPLASMIC PROTEIN"/>
    <property type="match status" value="1"/>
</dbReference>
<keyword evidence="5" id="KW-1003">Cell membrane</keyword>
<dbReference type="Proteomes" id="UP000535838">
    <property type="component" value="Unassembled WGS sequence"/>
</dbReference>
<dbReference type="GO" id="GO:0015144">
    <property type="term" value="F:carbohydrate transmembrane transporter activity"/>
    <property type="evidence" value="ECO:0007669"/>
    <property type="project" value="InterPro"/>
</dbReference>
<feature type="signal peptide" evidence="5">
    <location>
        <begin position="1"/>
        <end position="26"/>
    </location>
</feature>
<dbReference type="Pfam" id="PF13416">
    <property type="entry name" value="SBP_bac_8"/>
    <property type="match status" value="1"/>
</dbReference>
<dbReference type="SUPFAM" id="SSF53850">
    <property type="entry name" value="Periplasmic binding protein-like II"/>
    <property type="match status" value="1"/>
</dbReference>
<comment type="similarity">
    <text evidence="1 5">Belongs to the bacterial solute-binding protein 1 family.</text>
</comment>
<dbReference type="RefSeq" id="WP_185121767.1">
    <property type="nucleotide sequence ID" value="NZ_JACJVQ010000018.1"/>
</dbReference>
<evidence type="ECO:0000313" key="7">
    <source>
        <dbReference type="EMBL" id="MBB6636548.1"/>
    </source>
</evidence>
<dbReference type="PROSITE" id="PS51257">
    <property type="entry name" value="PROKAR_LIPOPROTEIN"/>
    <property type="match status" value="1"/>
</dbReference>
<dbReference type="PANTHER" id="PTHR30061:SF50">
    <property type="entry name" value="MALTOSE_MALTODEXTRIN-BINDING PERIPLASMIC PROTEIN"/>
    <property type="match status" value="1"/>
</dbReference>
<sequence length="420" mass="45165">MRKVFQAILASAMSLAVLSGCGNNSANSESAPATGAPPAESAGGSGTSGKGGESITLWTNFQVEAELLQKYADKWSEETGNKATVVQTSIELQQFAQATNSAGGPDGIFGIANDQLASFVTANLAEEVPADFYNDSDYVNAAVQASYVDGKRYGVPIAVETVTLFYNTDKVSAPPATWDELLETAKTSGGVKFDATSIYYDLGFVRAFDSYIFKWADKAYDIEDIGLGNDGAVQAYGYIKKMADEGFISSDITFDIARSAFENGETAYYIGGPWDVDAFASAGVNFAVVPMPALNGKPFVTPVGTQVGFVSSKSTHKDAVWDFYRYLIDEASAELYQVGARIPAKLSVQQQIDMDATTESFMKQIANGEPLPSVPELGQLWTPYTDNMRLMFQGKLSPEEAAKYIDSQFKEAIELMHSGS</sequence>
<dbReference type="AlphaFoldDB" id="A0A841T2F5"/>
<keyword evidence="5" id="KW-0449">Lipoprotein</keyword>
<evidence type="ECO:0000256" key="5">
    <source>
        <dbReference type="RuleBase" id="RU365005"/>
    </source>
</evidence>
<keyword evidence="2 5" id="KW-0813">Transport</keyword>
<accession>A0A841T2F5</accession>
<keyword evidence="5" id="KW-0472">Membrane</keyword>
<keyword evidence="8" id="KW-1185">Reference proteome</keyword>
<dbReference type="GO" id="GO:0015768">
    <property type="term" value="P:maltose transport"/>
    <property type="evidence" value="ECO:0007669"/>
    <property type="project" value="TreeGrafter"/>
</dbReference>
<reference evidence="7 8" key="1">
    <citation type="submission" date="2020-08" db="EMBL/GenBank/DDBJ databases">
        <title>Cohnella phylogeny.</title>
        <authorList>
            <person name="Dunlap C."/>
        </authorList>
    </citation>
    <scope>NUCLEOTIDE SEQUENCE [LARGE SCALE GENOMIC DNA]</scope>
    <source>
        <strain evidence="7 8">DSM 25241</strain>
    </source>
</reference>
<keyword evidence="4 5" id="KW-0732">Signal</keyword>
<dbReference type="InterPro" id="IPR006060">
    <property type="entry name" value="Maltose/Cyclodextrin-bd"/>
</dbReference>
<evidence type="ECO:0000256" key="1">
    <source>
        <dbReference type="ARBA" id="ARBA00008520"/>
    </source>
</evidence>
<evidence type="ECO:0000256" key="3">
    <source>
        <dbReference type="ARBA" id="ARBA00022597"/>
    </source>
</evidence>
<feature type="chain" id="PRO_5033101784" description="Maltodextrin-binding protein" evidence="5">
    <location>
        <begin position="27"/>
        <end position="420"/>
    </location>
</feature>
<comment type="subcellular location">
    <subcellularLocation>
        <location evidence="5">Cell membrane</location>
        <topology evidence="5">Lipid-anchor</topology>
    </subcellularLocation>
</comment>
<dbReference type="GO" id="GO:0042956">
    <property type="term" value="P:maltodextrin transmembrane transport"/>
    <property type="evidence" value="ECO:0007669"/>
    <property type="project" value="TreeGrafter"/>
</dbReference>
<dbReference type="GO" id="GO:0055052">
    <property type="term" value="C:ATP-binding cassette (ABC) transporter complex, substrate-binding subunit-containing"/>
    <property type="evidence" value="ECO:0007669"/>
    <property type="project" value="TreeGrafter"/>
</dbReference>